<accession>A0A5N3S8K9</accession>
<proteinExistence type="predicted"/>
<dbReference type="EMBL" id="VXDD01000001">
    <property type="protein sequence ID" value="KAB0303164.1"/>
    <property type="molecule type" value="Genomic_DNA"/>
</dbReference>
<dbReference type="RefSeq" id="WP_150893904.1">
    <property type="nucleotide sequence ID" value="NZ_VXDD01000001.1"/>
</dbReference>
<gene>
    <name evidence="2" type="ORF">F2Z80_03960</name>
</gene>
<reference evidence="2 3" key="1">
    <citation type="submission" date="2019-09" db="EMBL/GenBank/DDBJ databases">
        <title>Vibrio Fortis S7-72.</title>
        <authorList>
            <person name="Das S.K."/>
        </authorList>
    </citation>
    <scope>NUCLEOTIDE SEQUENCE [LARGE SCALE GENOMIC DNA]</scope>
    <source>
        <strain evidence="2 3">S7-72</strain>
    </source>
</reference>
<feature type="coiled-coil region" evidence="1">
    <location>
        <begin position="40"/>
        <end position="67"/>
    </location>
</feature>
<dbReference type="Proteomes" id="UP000326687">
    <property type="component" value="Unassembled WGS sequence"/>
</dbReference>
<evidence type="ECO:0000256" key="1">
    <source>
        <dbReference type="SAM" id="Coils"/>
    </source>
</evidence>
<evidence type="ECO:0000313" key="3">
    <source>
        <dbReference type="Proteomes" id="UP000326687"/>
    </source>
</evidence>
<comment type="caution">
    <text evidence="2">The sequence shown here is derived from an EMBL/GenBank/DDBJ whole genome shotgun (WGS) entry which is preliminary data.</text>
</comment>
<dbReference type="AlphaFoldDB" id="A0A5N3S8K9"/>
<evidence type="ECO:0000313" key="2">
    <source>
        <dbReference type="EMBL" id="KAB0303164.1"/>
    </source>
</evidence>
<protein>
    <submittedName>
        <fullName evidence="2">Uncharacterized protein</fullName>
    </submittedName>
</protein>
<sequence length="179" mass="20549">MYRCIFVTTLAIFTSFELTAEELQSVNHKIDTMQVHASKMESKIEQYIKYNEEIEKIRSEKARLQEYLSLVRLKISVASEEQKLKDKTQPKPKSQPVNVTQQLAAPARPIAPKRKDMIPEVNILSFAEVGNRINGVIMMDGVRYSLNKKSTRVGKYKFDYGSGLLVVSTKDDRKEVYVD</sequence>
<name>A0A5N3S8K9_9VIBR</name>
<organism evidence="2 3">
    <name type="scientific">Vibrio fortis</name>
    <dbReference type="NCBI Taxonomy" id="212667"/>
    <lineage>
        <taxon>Bacteria</taxon>
        <taxon>Pseudomonadati</taxon>
        <taxon>Pseudomonadota</taxon>
        <taxon>Gammaproteobacteria</taxon>
        <taxon>Vibrionales</taxon>
        <taxon>Vibrionaceae</taxon>
        <taxon>Vibrio</taxon>
    </lineage>
</organism>
<keyword evidence="1" id="KW-0175">Coiled coil</keyword>